<sequence length="71" mass="8308">MEVDKPAVILPVNLQSQAEAELELKLRELKFRQELRKDWILFIVRDVVIFSAAIAFIFLICGYSLFILINR</sequence>
<protein>
    <submittedName>
        <fullName evidence="2">Uncharacterized protein</fullName>
    </submittedName>
</protein>
<evidence type="ECO:0000313" key="3">
    <source>
        <dbReference type="Proteomes" id="UP001159370"/>
    </source>
</evidence>
<organism evidence="2 3">
    <name type="scientific">Umezakia ovalisporum FSS-62</name>
    <dbReference type="NCBI Taxonomy" id="2971776"/>
    <lineage>
        <taxon>Bacteria</taxon>
        <taxon>Bacillati</taxon>
        <taxon>Cyanobacteriota</taxon>
        <taxon>Cyanophyceae</taxon>
        <taxon>Nostocales</taxon>
        <taxon>Nodulariaceae</taxon>
        <taxon>Umezakia</taxon>
    </lineage>
</organism>
<keyword evidence="1" id="KW-0472">Membrane</keyword>
<evidence type="ECO:0000313" key="2">
    <source>
        <dbReference type="EMBL" id="MDH6064563.1"/>
    </source>
</evidence>
<dbReference type="EMBL" id="JANQDL010000084">
    <property type="protein sequence ID" value="MDH6064563.1"/>
    <property type="molecule type" value="Genomic_DNA"/>
</dbReference>
<dbReference type="GeneID" id="83684225"/>
<dbReference type="RefSeq" id="WP_280651268.1">
    <property type="nucleotide sequence ID" value="NZ_JANQDL010000084.1"/>
</dbReference>
<proteinExistence type="predicted"/>
<name>A0AA43H0N8_9CYAN</name>
<reference evidence="2 3" key="1">
    <citation type="journal article" date="2023" name="J. Phycol.">
        <title>Chrysosporum ovalisporum is synonymous with the true-branching cyanobacterium Umezakia natans (Nostocales/Aphanizomenonaceae).</title>
        <authorList>
            <person name="McGregor G.B."/>
            <person name="Sendall B.C."/>
            <person name="Niiyama Y."/>
            <person name="Tuji A."/>
            <person name="Willis A."/>
        </authorList>
    </citation>
    <scope>NUCLEOTIDE SEQUENCE [LARGE SCALE GENOMIC DNA]</scope>
    <source>
        <strain evidence="2 3">FSS-62</strain>
    </source>
</reference>
<accession>A0AA43H0N8</accession>
<comment type="caution">
    <text evidence="2">The sequence shown here is derived from an EMBL/GenBank/DDBJ whole genome shotgun (WGS) entry which is preliminary data.</text>
</comment>
<dbReference type="AlphaFoldDB" id="A0AA43H0N8"/>
<evidence type="ECO:0000256" key="1">
    <source>
        <dbReference type="SAM" id="Phobius"/>
    </source>
</evidence>
<gene>
    <name evidence="2" type="ORF">NWP23_12450</name>
</gene>
<feature type="transmembrane region" description="Helical" evidence="1">
    <location>
        <begin position="39"/>
        <end position="69"/>
    </location>
</feature>
<keyword evidence="1" id="KW-0812">Transmembrane</keyword>
<dbReference type="Proteomes" id="UP001159370">
    <property type="component" value="Unassembled WGS sequence"/>
</dbReference>
<keyword evidence="1" id="KW-1133">Transmembrane helix</keyword>